<dbReference type="PANTHER" id="PTHR16039">
    <property type="entry name" value="HAUS AUGMIN-LIKE COMPLEX SUBUNIT 2"/>
    <property type="match status" value="1"/>
</dbReference>
<evidence type="ECO:0000256" key="1">
    <source>
        <dbReference type="SAM" id="Coils"/>
    </source>
</evidence>
<dbReference type="EMBL" id="CAUEEQ010006290">
    <property type="protein sequence ID" value="CAJ0929935.1"/>
    <property type="molecule type" value="Genomic_DNA"/>
</dbReference>
<comment type="caution">
    <text evidence="2">The sequence shown here is derived from an EMBL/GenBank/DDBJ whole genome shotgun (WGS) entry which is preliminary data.</text>
</comment>
<accession>A0ABN9L066</accession>
<gene>
    <name evidence="2" type="ORF">RIMI_LOCUS4022169</name>
</gene>
<feature type="coiled-coil region" evidence="1">
    <location>
        <begin position="201"/>
        <end position="228"/>
    </location>
</feature>
<dbReference type="InterPro" id="IPR028346">
    <property type="entry name" value="HAUS2"/>
</dbReference>
<name>A0ABN9L066_9NEOB</name>
<organism evidence="2 3">
    <name type="scientific">Ranitomeya imitator</name>
    <name type="common">mimic poison frog</name>
    <dbReference type="NCBI Taxonomy" id="111125"/>
    <lineage>
        <taxon>Eukaryota</taxon>
        <taxon>Metazoa</taxon>
        <taxon>Chordata</taxon>
        <taxon>Craniata</taxon>
        <taxon>Vertebrata</taxon>
        <taxon>Euteleostomi</taxon>
        <taxon>Amphibia</taxon>
        <taxon>Batrachia</taxon>
        <taxon>Anura</taxon>
        <taxon>Neobatrachia</taxon>
        <taxon>Hyloidea</taxon>
        <taxon>Dendrobatidae</taxon>
        <taxon>Dendrobatinae</taxon>
        <taxon>Ranitomeya</taxon>
    </lineage>
</organism>
<dbReference type="Pfam" id="PF15003">
    <property type="entry name" value="HAUS2"/>
    <property type="match status" value="1"/>
</dbReference>
<sequence>MDGYRLLLHNPGHGSSGNRDSALAISAVCHTQDGVRLRIAMATNPWDPVQPSAAALLIERCLRAGVLSQDALDQTRKETQCFSRVEELEKISALKAEKSLELEMLTLEKETADITHSFFLNQKCDALQTINSHLEAVMREKSSLRQRLAKPLCQEHLPIEASYHQFVSELLPLAIKFIEKLEVYIQTIRTIPQIPECVKNMDNALIRMEAFEADLEEVTKRILTWREKQMKLLQGDTEESSGSIKESTSYLTIDNLRR</sequence>
<keyword evidence="1" id="KW-0175">Coiled coil</keyword>
<proteinExistence type="predicted"/>
<protein>
    <recommendedName>
        <fullName evidence="4">HAUS augmin-like complex subunit 2</fullName>
    </recommendedName>
</protein>
<keyword evidence="3" id="KW-1185">Reference proteome</keyword>
<dbReference type="Proteomes" id="UP001176940">
    <property type="component" value="Unassembled WGS sequence"/>
</dbReference>
<evidence type="ECO:0008006" key="4">
    <source>
        <dbReference type="Google" id="ProtNLM"/>
    </source>
</evidence>
<reference evidence="2" key="1">
    <citation type="submission" date="2023-07" db="EMBL/GenBank/DDBJ databases">
        <authorList>
            <person name="Stuckert A."/>
        </authorList>
    </citation>
    <scope>NUCLEOTIDE SEQUENCE</scope>
</reference>
<evidence type="ECO:0000313" key="2">
    <source>
        <dbReference type="EMBL" id="CAJ0929935.1"/>
    </source>
</evidence>
<dbReference type="InterPro" id="IPR026242">
    <property type="entry name" value="HAUS2_metazoa"/>
</dbReference>
<dbReference type="PRINTS" id="PR02088">
    <property type="entry name" value="HAUSAUGMINL2"/>
</dbReference>
<evidence type="ECO:0000313" key="3">
    <source>
        <dbReference type="Proteomes" id="UP001176940"/>
    </source>
</evidence>
<dbReference type="PANTHER" id="PTHR16039:SF1">
    <property type="entry name" value="HAUS AUGMIN-LIKE COMPLEX SUBUNIT 2"/>
    <property type="match status" value="1"/>
</dbReference>